<sequence length="246" mass="28043">MRSWYTILFVFSVVFVSWSQCVESSLLKIGGDYRNTDYIDHCPTYNFKYSTVNDNSWKLDGIKGSSSAIAKELNDVKKNLEKKLSNQLGTDLFSKLELQSVSVSVYDSLSKMQSRYPVVDLAKCKTKYFFFYHLLPTKGVKFCVGIALDDNQDIISELPFPSIDNPTVLDNSLNVCNAIRIAKESGTPIMPIQDVYFDFDFERGAYVWVVRQKVRNPYGKVLEYNEVTIEAVDGTQTTAYKKTVEN</sequence>
<gene>
    <name evidence="1" type="ORF">SAMN04487893_101278</name>
</gene>
<protein>
    <submittedName>
        <fullName evidence="1">Uncharacterized protein</fullName>
    </submittedName>
</protein>
<proteinExistence type="predicted"/>
<keyword evidence="2" id="KW-1185">Reference proteome</keyword>
<dbReference type="Proteomes" id="UP000243887">
    <property type="component" value="Unassembled WGS sequence"/>
</dbReference>
<evidence type="ECO:0000313" key="1">
    <source>
        <dbReference type="EMBL" id="SFI82920.1"/>
    </source>
</evidence>
<reference evidence="2" key="1">
    <citation type="submission" date="2016-10" db="EMBL/GenBank/DDBJ databases">
        <authorList>
            <person name="Varghese N."/>
            <person name="Submissions S."/>
        </authorList>
    </citation>
    <scope>NUCLEOTIDE SEQUENCE [LARGE SCALE GENOMIC DNA]</scope>
    <source>
        <strain evidence="2">DSM 26542</strain>
    </source>
</reference>
<organism evidence="1 2">
    <name type="scientific">Myroides guanonis</name>
    <dbReference type="NCBI Taxonomy" id="1150112"/>
    <lineage>
        <taxon>Bacteria</taxon>
        <taxon>Pseudomonadati</taxon>
        <taxon>Bacteroidota</taxon>
        <taxon>Flavobacteriia</taxon>
        <taxon>Flavobacteriales</taxon>
        <taxon>Flavobacteriaceae</taxon>
        <taxon>Myroides</taxon>
    </lineage>
</organism>
<dbReference type="EMBL" id="FORU01000001">
    <property type="protein sequence ID" value="SFI82920.1"/>
    <property type="molecule type" value="Genomic_DNA"/>
</dbReference>
<dbReference type="RefSeq" id="WP_090677653.1">
    <property type="nucleotide sequence ID" value="NZ_FORU01000001.1"/>
</dbReference>
<evidence type="ECO:0000313" key="2">
    <source>
        <dbReference type="Proteomes" id="UP000243887"/>
    </source>
</evidence>
<accession>A0A1I3LED6</accession>
<dbReference type="AlphaFoldDB" id="A0A1I3LED6"/>
<dbReference type="OrthoDB" id="893297at2"/>
<name>A0A1I3LED6_9FLAO</name>